<sequence length="452" mass="50564">MAAKPSAAEVAVTVTPVTLSVAACSGRHVESTETALGAEVHLCINKIMIHRYPAILQNLKMDYYRYFVPSVVAIGPYHHGARHLQEAEKIKWSAVCDFCKNTGHSADEVYWKILPIASGARSCYEGDAVVGVRKAEFAAMMIRDGCFLLQFMAHMCDVAVDPLLQTWFGCKQPSILRDMFMLENQIPWVVLEALMTFMPVPVPVDNFISNAGASFNVRLDDNINPFDLNEISCKPHLLGLLRYYQSGLMSKLGESSWVLKRPEGVTTALRQSSSAIELAEIGIDVVATEASWFADMKISKGLLFGKLSLPPLVMDDLNACWLLNMVALESYLAFTGKNDVQTVSSYISLLAMLMNRKEEVHELRLKGILHGKFSDKCTLSFLKNLAGLISLPPQHVCLLAHLEAYQRKRWMWIPIHKFLYNNYRIIVTVFSVIGVLVGIFKTLVSIEQQMQL</sequence>
<dbReference type="PANTHER" id="PTHR31549">
    <property type="entry name" value="PROTEIN, PUTATIVE (DUF247)-RELATED-RELATED"/>
    <property type="match status" value="1"/>
</dbReference>
<dbReference type="Proteomes" id="UP000026960">
    <property type="component" value="Chromosome 8"/>
</dbReference>
<keyword evidence="3" id="KW-1185">Reference proteome</keyword>
<keyword evidence="1" id="KW-0812">Transmembrane</keyword>
<dbReference type="PANTHER" id="PTHR31549:SF256">
    <property type="entry name" value="EXPRESSED PROTEIN"/>
    <property type="match status" value="1"/>
</dbReference>
<proteinExistence type="predicted"/>
<protein>
    <submittedName>
        <fullName evidence="2">Uncharacterized protein</fullName>
    </submittedName>
</protein>
<keyword evidence="1" id="KW-1133">Transmembrane helix</keyword>
<dbReference type="EnsemblPlants" id="OBART08G01400.1">
    <property type="protein sequence ID" value="OBART08G01400.1"/>
    <property type="gene ID" value="OBART08G01400"/>
</dbReference>
<dbReference type="InterPro" id="IPR004158">
    <property type="entry name" value="DUF247_pln"/>
</dbReference>
<organism evidence="2">
    <name type="scientific">Oryza barthii</name>
    <dbReference type="NCBI Taxonomy" id="65489"/>
    <lineage>
        <taxon>Eukaryota</taxon>
        <taxon>Viridiplantae</taxon>
        <taxon>Streptophyta</taxon>
        <taxon>Embryophyta</taxon>
        <taxon>Tracheophyta</taxon>
        <taxon>Spermatophyta</taxon>
        <taxon>Magnoliopsida</taxon>
        <taxon>Liliopsida</taxon>
        <taxon>Poales</taxon>
        <taxon>Poaceae</taxon>
        <taxon>BOP clade</taxon>
        <taxon>Oryzoideae</taxon>
        <taxon>Oryzeae</taxon>
        <taxon>Oryzinae</taxon>
        <taxon>Oryza</taxon>
    </lineage>
</organism>
<keyword evidence="1" id="KW-0472">Membrane</keyword>
<dbReference type="PROSITE" id="PS51257">
    <property type="entry name" value="PROKAR_LIPOPROTEIN"/>
    <property type="match status" value="1"/>
</dbReference>
<dbReference type="PaxDb" id="65489-OBART08G01400.1"/>
<evidence type="ECO:0000313" key="2">
    <source>
        <dbReference type="EnsemblPlants" id="OBART08G01400.1"/>
    </source>
</evidence>
<evidence type="ECO:0000256" key="1">
    <source>
        <dbReference type="SAM" id="Phobius"/>
    </source>
</evidence>
<dbReference type="Pfam" id="PF03140">
    <property type="entry name" value="DUF247"/>
    <property type="match status" value="1"/>
</dbReference>
<reference evidence="2" key="1">
    <citation type="journal article" date="2009" name="Rice">
        <title>De Novo Next Generation Sequencing of Plant Genomes.</title>
        <authorList>
            <person name="Rounsley S."/>
            <person name="Marri P.R."/>
            <person name="Yu Y."/>
            <person name="He R."/>
            <person name="Sisneros N."/>
            <person name="Goicoechea J.L."/>
            <person name="Lee S.J."/>
            <person name="Angelova A."/>
            <person name="Kudrna D."/>
            <person name="Luo M."/>
            <person name="Affourtit J."/>
            <person name="Desany B."/>
            <person name="Knight J."/>
            <person name="Niazi F."/>
            <person name="Egholm M."/>
            <person name="Wing R.A."/>
        </authorList>
    </citation>
    <scope>NUCLEOTIDE SEQUENCE [LARGE SCALE GENOMIC DNA]</scope>
    <source>
        <strain evidence="2">cv. IRGC 105608</strain>
    </source>
</reference>
<dbReference type="AlphaFoldDB" id="A0A0D3GVV1"/>
<dbReference type="STRING" id="65489.A0A0D3GVV1"/>
<dbReference type="HOGENOM" id="CLU_020188_1_0_1"/>
<reference evidence="2" key="2">
    <citation type="submission" date="2015-03" db="UniProtKB">
        <authorList>
            <consortium name="EnsemblPlants"/>
        </authorList>
    </citation>
    <scope>IDENTIFICATION</scope>
</reference>
<name>A0A0D3GVV1_9ORYZ</name>
<dbReference type="Gramene" id="OBART08G01400.1">
    <property type="protein sequence ID" value="OBART08G01400.1"/>
    <property type="gene ID" value="OBART08G01400"/>
</dbReference>
<evidence type="ECO:0000313" key="3">
    <source>
        <dbReference type="Proteomes" id="UP000026960"/>
    </source>
</evidence>
<feature type="transmembrane region" description="Helical" evidence="1">
    <location>
        <begin position="423"/>
        <end position="444"/>
    </location>
</feature>
<accession>A0A0D3GVV1</accession>